<proteinExistence type="predicted"/>
<gene>
    <name evidence="2" type="ORF">KI659_04220</name>
</gene>
<accession>A0AAP2CEZ2</accession>
<dbReference type="EMBL" id="JAHCMY010000001">
    <property type="protein sequence ID" value="MBS9523218.1"/>
    <property type="molecule type" value="Genomic_DNA"/>
</dbReference>
<dbReference type="Proteomes" id="UP001319104">
    <property type="component" value="Unassembled WGS sequence"/>
</dbReference>
<evidence type="ECO:0000259" key="1">
    <source>
        <dbReference type="Pfam" id="PF18935"/>
    </source>
</evidence>
<sequence>MNPSKAKDPRTATLLSAILPGAGQVYNEKIWKVPIIYGGITTTAYFVEFNNRRYQLFRDALRISRDPNIDPSLNPFPNLNEDGLVRNVNYWRRNRDLNYMIFVIIYALNLVDAQVDAHLSAFDVSDDLSFELKPAYENLYAGSGLIGLSFKINF</sequence>
<comment type="caution">
    <text evidence="2">The sequence shown here is derived from an EMBL/GenBank/DDBJ whole genome shotgun (WGS) entry which is preliminary data.</text>
</comment>
<feature type="domain" description="DUF5683" evidence="1">
    <location>
        <begin position="6"/>
        <end position="154"/>
    </location>
</feature>
<keyword evidence="3" id="KW-1185">Reference proteome</keyword>
<dbReference type="InterPro" id="IPR043738">
    <property type="entry name" value="DUF5683"/>
</dbReference>
<organism evidence="2 3">
    <name type="scientific">Litoribacter ruber</name>
    <dbReference type="NCBI Taxonomy" id="702568"/>
    <lineage>
        <taxon>Bacteria</taxon>
        <taxon>Pseudomonadati</taxon>
        <taxon>Bacteroidota</taxon>
        <taxon>Cytophagia</taxon>
        <taxon>Cytophagales</taxon>
        <taxon>Cyclobacteriaceae</taxon>
        <taxon>Litoribacter</taxon>
    </lineage>
</organism>
<protein>
    <recommendedName>
        <fullName evidence="1">DUF5683 domain-containing protein</fullName>
    </recommendedName>
</protein>
<evidence type="ECO:0000313" key="3">
    <source>
        <dbReference type="Proteomes" id="UP001319104"/>
    </source>
</evidence>
<dbReference type="Pfam" id="PF18935">
    <property type="entry name" value="DUF5683"/>
    <property type="match status" value="1"/>
</dbReference>
<evidence type="ECO:0000313" key="2">
    <source>
        <dbReference type="EMBL" id="MBS9523218.1"/>
    </source>
</evidence>
<name>A0AAP2CEZ2_9BACT</name>
<dbReference type="AlphaFoldDB" id="A0AAP2CEZ2"/>
<reference evidence="2 3" key="1">
    <citation type="submission" date="2021-05" db="EMBL/GenBank/DDBJ databases">
        <authorList>
            <person name="Zhang Z.D."/>
            <person name="Osman G."/>
        </authorList>
    </citation>
    <scope>NUCLEOTIDE SEQUENCE [LARGE SCALE GENOMIC DNA]</scope>
    <source>
        <strain evidence="2 3">KCTC 32217</strain>
    </source>
</reference>